<sequence length="174" mass="18622">MLTTAPPRSPADALAAQQQRVAELLTAAPAAALRSRRLPDAEHVRLVGSGHFPAYAAELAWTPHEVAGHLRDSARVFTARVARLRTEDDPLLPDFDPTAADRVAGYAAVPTSRLLDELREAQAGLLAAVRGVPDAERARTGRHATDGALTLGDVLDFLPGHQRDHAEQLAALLR</sequence>
<dbReference type="InterPro" id="IPR024775">
    <property type="entry name" value="DinB-like"/>
</dbReference>
<protein>
    <submittedName>
        <fullName evidence="2">DinB family protein</fullName>
    </submittedName>
</protein>
<organism evidence="2 3">
    <name type="scientific">Blastococcus carthaginiensis</name>
    <dbReference type="NCBI Taxonomy" id="3050034"/>
    <lineage>
        <taxon>Bacteria</taxon>
        <taxon>Bacillati</taxon>
        <taxon>Actinomycetota</taxon>
        <taxon>Actinomycetes</taxon>
        <taxon>Geodermatophilales</taxon>
        <taxon>Geodermatophilaceae</taxon>
        <taxon>Blastococcus</taxon>
    </lineage>
</organism>
<dbReference type="RefSeq" id="WP_305997870.1">
    <property type="nucleotide sequence ID" value="NZ_JASNFN010000001.1"/>
</dbReference>
<comment type="caution">
    <text evidence="2">The sequence shown here is derived from an EMBL/GenBank/DDBJ whole genome shotgun (WGS) entry which is preliminary data.</text>
</comment>
<dbReference type="SUPFAM" id="SSF109854">
    <property type="entry name" value="DinB/YfiT-like putative metalloenzymes"/>
    <property type="match status" value="1"/>
</dbReference>
<dbReference type="Gene3D" id="1.20.120.450">
    <property type="entry name" value="dinb family like domain"/>
    <property type="match status" value="1"/>
</dbReference>
<evidence type="ECO:0000313" key="3">
    <source>
        <dbReference type="Proteomes" id="UP001233673"/>
    </source>
</evidence>
<feature type="domain" description="DinB-like" evidence="1">
    <location>
        <begin position="14"/>
        <end position="169"/>
    </location>
</feature>
<dbReference type="Pfam" id="PF12867">
    <property type="entry name" value="DinB_2"/>
    <property type="match status" value="1"/>
</dbReference>
<dbReference type="Proteomes" id="UP001233673">
    <property type="component" value="Unassembled WGS sequence"/>
</dbReference>
<name>A0ABT9I6C7_9ACTN</name>
<gene>
    <name evidence="2" type="ORF">QOZ88_00435</name>
</gene>
<accession>A0ABT9I6C7</accession>
<dbReference type="EMBL" id="JASNFN010000001">
    <property type="protein sequence ID" value="MDP5181093.1"/>
    <property type="molecule type" value="Genomic_DNA"/>
</dbReference>
<proteinExistence type="predicted"/>
<dbReference type="InterPro" id="IPR034660">
    <property type="entry name" value="DinB/YfiT-like"/>
</dbReference>
<evidence type="ECO:0000259" key="1">
    <source>
        <dbReference type="Pfam" id="PF12867"/>
    </source>
</evidence>
<evidence type="ECO:0000313" key="2">
    <source>
        <dbReference type="EMBL" id="MDP5181093.1"/>
    </source>
</evidence>
<keyword evidence="3" id="KW-1185">Reference proteome</keyword>
<reference evidence="3" key="1">
    <citation type="submission" date="2023-05" db="EMBL/GenBank/DDBJ databases">
        <title>Draft genome of Pseudofrankia sp. BMG5.37.</title>
        <authorList>
            <person name="Gtari M."/>
            <person name="Ghodhbane F."/>
            <person name="Sbissi I."/>
        </authorList>
    </citation>
    <scope>NUCLEOTIDE SEQUENCE [LARGE SCALE GENOMIC DNA]</scope>
    <source>
        <strain evidence="3">BMG 814</strain>
    </source>
</reference>